<organism evidence="7 8">
    <name type="scientific">Roseiconus lacunae</name>
    <dbReference type="NCBI Taxonomy" id="2605694"/>
    <lineage>
        <taxon>Bacteria</taxon>
        <taxon>Pseudomonadati</taxon>
        <taxon>Planctomycetota</taxon>
        <taxon>Planctomycetia</taxon>
        <taxon>Pirellulales</taxon>
        <taxon>Pirellulaceae</taxon>
        <taxon>Roseiconus</taxon>
    </lineage>
</organism>
<reference evidence="7 8" key="1">
    <citation type="submission" date="2023-06" db="EMBL/GenBank/DDBJ databases">
        <title>Roseiconus lacunae JC819 isolated from Gulf of Mannar region, Tamil Nadu.</title>
        <authorList>
            <person name="Pk S."/>
            <person name="Ch S."/>
            <person name="Ch V.R."/>
        </authorList>
    </citation>
    <scope>NUCLEOTIDE SEQUENCE [LARGE SCALE GENOMIC DNA]</scope>
    <source>
        <strain evidence="7 8">JC819</strain>
    </source>
</reference>
<dbReference type="InterPro" id="IPR013036">
    <property type="entry name" value="DUF1587"/>
</dbReference>
<sequence length="605" mass="68170">MKFIGTYCVDCHYGDDGEGGMRLDPFETSLQVADNLSTWKQVIARTENFSMPPREADVPSEEERQAFLEAIRSRILLTICENGAQPGPPQLRRLNRTEYGNTIRDLLGIHVNAAHALPADGAGGEGFDNASETLFISPIYAEKYIEAAAEALSHAFNDPQSRKRLLVVEPNEDRSPEQAAKSILEKFLPRAFRRAVDPSEVAEYMTVFETAYQSDGTFDSAIEMTLQAAMVSPKFLMIYETPNTGSESVLVSQYEMASRLSYFLWASMPDDQLMKLAGEGRLHEPKVLEKQVERMLESRLSRDGLRRSAKVREFAASFMEQWLGTRALGREFIPDPEVAPRYDSELEGGMKYEPVFFFEDILAENKSILNFIDSDFTYVNRSLASHYKIRGSFREQPKLTKLEKEHHRGGLLGMAAVLAVSSHPYRTSPVLRGKWILETILGTPPPPPPPDVPELEEDESANVPSSLREKLELHRENAACATCHDMIDPLGFGLEKYDLLGRWRTDAGGQPIDTRGELPGGRTFEGHEELKMILMERKDQFTRHFVSKVLGYALSRGLTEEDNCVVEEVTEKLVADDYRSHTLIKEIVMSVPFRYKQASDPALSE</sequence>
<dbReference type="Proteomes" id="UP001239462">
    <property type="component" value="Unassembled WGS sequence"/>
</dbReference>
<proteinExistence type="predicted"/>
<dbReference type="Pfam" id="PF07631">
    <property type="entry name" value="PSD4"/>
    <property type="match status" value="1"/>
</dbReference>
<dbReference type="Pfam" id="PF07635">
    <property type="entry name" value="PSCyt1"/>
    <property type="match status" value="1"/>
</dbReference>
<feature type="domain" description="DUF1595" evidence="6">
    <location>
        <begin position="180"/>
        <end position="240"/>
    </location>
</feature>
<dbReference type="InterPro" id="IPR013042">
    <property type="entry name" value="DUF1592"/>
</dbReference>
<feature type="domain" description="Cytochrome C Planctomycete-type" evidence="5">
    <location>
        <begin position="8"/>
        <end position="55"/>
    </location>
</feature>
<keyword evidence="8" id="KW-1185">Reference proteome</keyword>
<feature type="domain" description="DUF1587" evidence="2">
    <location>
        <begin position="92"/>
        <end position="156"/>
    </location>
</feature>
<dbReference type="Pfam" id="PF07637">
    <property type="entry name" value="PSD5"/>
    <property type="match status" value="1"/>
</dbReference>
<comment type="caution">
    <text evidence="7">The sequence shown here is derived from an EMBL/GenBank/DDBJ whole genome shotgun (WGS) entry which is preliminary data.</text>
</comment>
<evidence type="ECO:0000259" key="1">
    <source>
        <dbReference type="Pfam" id="PF07624"/>
    </source>
</evidence>
<evidence type="ECO:0000313" key="8">
    <source>
        <dbReference type="Proteomes" id="UP001239462"/>
    </source>
</evidence>
<evidence type="ECO:0000259" key="3">
    <source>
        <dbReference type="Pfam" id="PF07627"/>
    </source>
</evidence>
<evidence type="ECO:0000259" key="6">
    <source>
        <dbReference type="Pfam" id="PF07637"/>
    </source>
</evidence>
<dbReference type="Pfam" id="PF07626">
    <property type="entry name" value="PSD3"/>
    <property type="match status" value="1"/>
</dbReference>
<dbReference type="RefSeq" id="WP_160149460.1">
    <property type="nucleotide sequence ID" value="NZ_JASZZN010000003.1"/>
</dbReference>
<evidence type="ECO:0000313" key="7">
    <source>
        <dbReference type="EMBL" id="MDM4014848.1"/>
    </source>
</evidence>
<name>A0ABT7PEB6_9BACT</name>
<dbReference type="EMBL" id="JASZZN010000003">
    <property type="protein sequence ID" value="MDM4014848.1"/>
    <property type="molecule type" value="Genomic_DNA"/>
</dbReference>
<dbReference type="InterPro" id="IPR011429">
    <property type="entry name" value="Cyt_c_Planctomycete-type"/>
</dbReference>
<dbReference type="Pfam" id="PF07624">
    <property type="entry name" value="PSD2"/>
    <property type="match status" value="1"/>
</dbReference>
<evidence type="ECO:0000259" key="2">
    <source>
        <dbReference type="Pfam" id="PF07626"/>
    </source>
</evidence>
<gene>
    <name evidence="7" type="ORF">QTN89_05355</name>
</gene>
<dbReference type="InterPro" id="IPR013043">
    <property type="entry name" value="DUF1595"/>
</dbReference>
<dbReference type="InterPro" id="IPR013039">
    <property type="entry name" value="DUF1588"/>
</dbReference>
<dbReference type="Pfam" id="PF07627">
    <property type="entry name" value="PSCyt3"/>
    <property type="match status" value="1"/>
</dbReference>
<protein>
    <submittedName>
        <fullName evidence="7">DUF1592 domain-containing protein</fullName>
    </submittedName>
</protein>
<evidence type="ECO:0000259" key="4">
    <source>
        <dbReference type="Pfam" id="PF07631"/>
    </source>
</evidence>
<feature type="domain" description="DUF1585" evidence="1">
    <location>
        <begin position="521"/>
        <end position="593"/>
    </location>
</feature>
<evidence type="ECO:0000259" key="5">
    <source>
        <dbReference type="Pfam" id="PF07635"/>
    </source>
</evidence>
<dbReference type="InterPro" id="IPR011478">
    <property type="entry name" value="DUF1585"/>
</dbReference>
<feature type="domain" description="DUF1592" evidence="4">
    <location>
        <begin position="252"/>
        <end position="389"/>
    </location>
</feature>
<feature type="domain" description="DUF1588" evidence="3">
    <location>
        <begin position="408"/>
        <end position="506"/>
    </location>
</feature>
<accession>A0ABT7PEB6</accession>